<evidence type="ECO:0000313" key="3">
    <source>
        <dbReference type="Proteomes" id="UP000007842"/>
    </source>
</evidence>
<dbReference type="PATRIC" id="fig|1003195.11.peg.4749"/>
<dbReference type="InterPro" id="IPR041413">
    <property type="entry name" value="MLTR_LBD"/>
</dbReference>
<dbReference type="EMBL" id="CP003219">
    <property type="protein sequence ID" value="AEW95640.1"/>
    <property type="molecule type" value="Genomic_DNA"/>
</dbReference>
<dbReference type="HOGENOM" id="CLU_057862_2_0_11"/>
<organism evidence="2 3">
    <name type="scientific">Streptantibioticus cattleyicolor (strain ATCC 35852 / DSM 46488 / JCM 4925 / NBRC 14057 / NRRL 8057)</name>
    <name type="common">Streptomyces cattleya</name>
    <dbReference type="NCBI Taxonomy" id="1003195"/>
    <lineage>
        <taxon>Bacteria</taxon>
        <taxon>Bacillati</taxon>
        <taxon>Actinomycetota</taxon>
        <taxon>Actinomycetes</taxon>
        <taxon>Kitasatosporales</taxon>
        <taxon>Streptomycetaceae</taxon>
        <taxon>Streptantibioticus</taxon>
    </lineage>
</organism>
<feature type="domain" description="MmyB-like transcription regulator ligand binding" evidence="1">
    <location>
        <begin position="69"/>
        <end position="201"/>
    </location>
</feature>
<gene>
    <name evidence="2" type="ordered locus">SCATT_32690</name>
</gene>
<dbReference type="Proteomes" id="UP000007842">
    <property type="component" value="Chromosome"/>
</dbReference>
<protein>
    <recommendedName>
        <fullName evidence="1">MmyB-like transcription regulator ligand binding domain-containing protein</fullName>
    </recommendedName>
</protein>
<dbReference type="AlphaFoldDB" id="F8JUL1"/>
<keyword evidence="3" id="KW-1185">Reference proteome</keyword>
<dbReference type="eggNOG" id="COG1396">
    <property type="taxonomic scope" value="Bacteria"/>
</dbReference>
<name>F8JUL1_STREN</name>
<dbReference type="PANTHER" id="PTHR35010">
    <property type="entry name" value="BLL4672 PROTEIN-RELATED"/>
    <property type="match status" value="1"/>
</dbReference>
<sequence length="257" mass="28641">MLAGVSPTWYTYLEQARDVSPSAEVLDNLATVLGLTPYERKYLHNLSQESADEPESACCPEFQLLLTDLTAAIDPIPAYVCSHSGDLLGWNRAAADWLADFTDVPAERRNILVWMLTAEEARDRFVDWENRCRHLVARFRAEVATAHETSRVAELVRDLSQRSPLFRGWWEEHEVAGPDSAEYLMRHPSDGVVTVRTVELLYRELLGCAKVVIHMPRNDLTYLGGARGARTAGDRVASGVPSLPGLGQLPGLSRTVR</sequence>
<evidence type="ECO:0000259" key="1">
    <source>
        <dbReference type="Pfam" id="PF17765"/>
    </source>
</evidence>
<proteinExistence type="predicted"/>
<dbReference type="Gene3D" id="3.30.450.180">
    <property type="match status" value="1"/>
</dbReference>
<dbReference type="KEGG" id="sct:SCAT_3271"/>
<accession>G8X2P9</accession>
<reference evidence="3" key="1">
    <citation type="submission" date="2011-12" db="EMBL/GenBank/DDBJ databases">
        <title>Complete genome sequence of Streptomyces cattleya strain DSM 46488.</title>
        <authorList>
            <person name="Ou H.-Y."/>
            <person name="Li P."/>
            <person name="Zhao C."/>
            <person name="O'Hagan D."/>
            <person name="Deng Z."/>
        </authorList>
    </citation>
    <scope>NUCLEOTIDE SEQUENCE [LARGE SCALE GENOMIC DNA]</scope>
    <source>
        <strain evidence="3">ATCC 35852 / DSM 46488 / JCM 4925 / NBRC 14057 / NRRL 8057</strain>
    </source>
</reference>
<accession>F8JUL1</accession>
<dbReference type="Pfam" id="PF17765">
    <property type="entry name" value="MLTR_LBD"/>
    <property type="match status" value="1"/>
</dbReference>
<dbReference type="KEGG" id="scy:SCATT_32690"/>
<evidence type="ECO:0000313" key="2">
    <source>
        <dbReference type="EMBL" id="AEW95640.1"/>
    </source>
</evidence>